<keyword evidence="1" id="KW-0732">Signal</keyword>
<dbReference type="Pfam" id="PF18962">
    <property type="entry name" value="Por_Secre_tail"/>
    <property type="match status" value="1"/>
</dbReference>
<evidence type="ECO:0000259" key="2">
    <source>
        <dbReference type="Pfam" id="PF18962"/>
    </source>
</evidence>
<feature type="non-terminal residue" evidence="3">
    <location>
        <position position="1"/>
    </location>
</feature>
<dbReference type="Proteomes" id="UP000287527">
    <property type="component" value="Unassembled WGS sequence"/>
</dbReference>
<feature type="domain" description="Secretion system C-terminal sorting" evidence="2">
    <location>
        <begin position="370"/>
        <end position="433"/>
    </location>
</feature>
<evidence type="ECO:0000256" key="1">
    <source>
        <dbReference type="ARBA" id="ARBA00022729"/>
    </source>
</evidence>
<dbReference type="Gene3D" id="2.60.40.1220">
    <property type="match status" value="3"/>
</dbReference>
<dbReference type="AlphaFoldDB" id="A0A3S3Q7D2"/>
<protein>
    <submittedName>
        <fullName evidence="3">T9SS type A sorting domain-containing protein</fullName>
    </submittedName>
</protein>
<dbReference type="InterPro" id="IPR014755">
    <property type="entry name" value="Cu-Rt/internalin_Ig-like"/>
</dbReference>
<proteinExistence type="predicted"/>
<reference evidence="3 4" key="1">
    <citation type="submission" date="2019-01" db="EMBL/GenBank/DDBJ databases">
        <title>Flavobacterium sp. nov.,isolated from freshwater.</title>
        <authorList>
            <person name="Zhang R."/>
            <person name="Du Z.-J."/>
        </authorList>
    </citation>
    <scope>NUCLEOTIDE SEQUENCE [LARGE SCALE GENOMIC DNA]</scope>
    <source>
        <strain evidence="3 4">1E403</strain>
    </source>
</reference>
<evidence type="ECO:0000313" key="3">
    <source>
        <dbReference type="EMBL" id="RWW91644.1"/>
    </source>
</evidence>
<dbReference type="EMBL" id="SBII01000021">
    <property type="protein sequence ID" value="RWW91644.1"/>
    <property type="molecule type" value="Genomic_DNA"/>
</dbReference>
<dbReference type="NCBIfam" id="TIGR04183">
    <property type="entry name" value="Por_Secre_tail"/>
    <property type="match status" value="1"/>
</dbReference>
<organism evidence="3 4">
    <name type="scientific">Flavobacterium cerinum</name>
    <dbReference type="NCBI Taxonomy" id="2502784"/>
    <lineage>
        <taxon>Bacteria</taxon>
        <taxon>Pseudomonadati</taxon>
        <taxon>Bacteroidota</taxon>
        <taxon>Flavobacteriia</taxon>
        <taxon>Flavobacteriales</taxon>
        <taxon>Flavobacteriaceae</taxon>
        <taxon>Flavobacterium</taxon>
    </lineage>
</organism>
<comment type="caution">
    <text evidence="3">The sequence shown here is derived from an EMBL/GenBank/DDBJ whole genome shotgun (WGS) entry which is preliminary data.</text>
</comment>
<dbReference type="RefSeq" id="WP_164879221.1">
    <property type="nucleotide sequence ID" value="NZ_SBII01000021.1"/>
</dbReference>
<dbReference type="InterPro" id="IPR026444">
    <property type="entry name" value="Secre_tail"/>
</dbReference>
<sequence length="436" mass="45453">TTTYTFTPNGGQCASAATMTVTVNTNNTATPVFTQIAAICSGQSFVLPATSNNGIIGTWSPVVNNTATTTYTFTPNGGQCASTTTMTVTVNNSVLPVFTQVAAICSGQSFVLPTTSNNGVTGTWSPAINNTVTKTYTFTPNAGQCASTTTMIVTVNASNSIVPVFTQVAPICAGQSFTLPTTSDNGINGAWSPGINNNITITYTFIPNSGQCAAMTTMKVIVNDKVLPAFTQIAPICSGQSFTLPNTSNNGISGTWSPAINNTVTKIYTFTPASGECAQTTTMLVIVNSVNAEVTTQGNTISATATGATYQWINCADNQSINGETNASFTATATGSYAVAVTQNGCSETSDCITITELGIETFIRNGWKIYPNPVTDQLFIELNEATEVVIVDMTGKTIQRETLKSGNNIVNVNSLSSGVYIIKSASGANVKFVKK</sequence>
<keyword evidence="4" id="KW-1185">Reference proteome</keyword>
<evidence type="ECO:0000313" key="4">
    <source>
        <dbReference type="Proteomes" id="UP000287527"/>
    </source>
</evidence>
<gene>
    <name evidence="3" type="ORF">EPI11_18675</name>
</gene>
<accession>A0A3S3Q7D2</accession>
<name>A0A3S3Q7D2_9FLAO</name>